<dbReference type="CDD" id="cd06261">
    <property type="entry name" value="TM_PBP2"/>
    <property type="match status" value="1"/>
</dbReference>
<comment type="subunit">
    <text evidence="11">The complex is composed of two ATP-binding proteins (NikD and NikE), two transmembrane proteins (NikB and NikC) and a solute-binding protein (NikA).</text>
</comment>
<gene>
    <name evidence="15" type="ORF">FYJ60_06780</name>
</gene>
<keyword evidence="2 13" id="KW-0813">Transport</keyword>
<accession>A0A7X2TPP6</accession>
<dbReference type="SUPFAM" id="SSF161098">
    <property type="entry name" value="MetI-like"/>
    <property type="match status" value="1"/>
</dbReference>
<dbReference type="AlphaFoldDB" id="A0A7X2TPP6"/>
<dbReference type="Pfam" id="PF00528">
    <property type="entry name" value="BPD_transp_1"/>
    <property type="match status" value="1"/>
</dbReference>
<dbReference type="EMBL" id="VUMV01000004">
    <property type="protein sequence ID" value="MST82016.1"/>
    <property type="molecule type" value="Genomic_DNA"/>
</dbReference>
<dbReference type="GO" id="GO:0005886">
    <property type="term" value="C:plasma membrane"/>
    <property type="evidence" value="ECO:0007669"/>
    <property type="project" value="UniProtKB-SubCell"/>
</dbReference>
<dbReference type="Proteomes" id="UP000466864">
    <property type="component" value="Unassembled WGS sequence"/>
</dbReference>
<evidence type="ECO:0000256" key="13">
    <source>
        <dbReference type="RuleBase" id="RU363032"/>
    </source>
</evidence>
<reference evidence="15 16" key="1">
    <citation type="submission" date="2019-08" db="EMBL/GenBank/DDBJ databases">
        <title>In-depth cultivation of the pig gut microbiome towards novel bacterial diversity and tailored functional studies.</title>
        <authorList>
            <person name="Wylensek D."/>
            <person name="Hitch T.C.A."/>
            <person name="Clavel T."/>
        </authorList>
    </citation>
    <scope>NUCLEOTIDE SEQUENCE [LARGE SCALE GENOMIC DNA]</scope>
    <source>
        <strain evidence="15 16">Oil+RF-744-WCA-WT-13</strain>
    </source>
</reference>
<keyword evidence="5 13" id="KW-0812">Transmembrane</keyword>
<keyword evidence="4" id="KW-0533">Nickel</keyword>
<organism evidence="15 16">
    <name type="scientific">Bilifractor porci</name>
    <dbReference type="NCBI Taxonomy" id="2606636"/>
    <lineage>
        <taxon>Bacteria</taxon>
        <taxon>Bacillati</taxon>
        <taxon>Bacillota</taxon>
        <taxon>Clostridia</taxon>
        <taxon>Lachnospirales</taxon>
        <taxon>Lachnospiraceae</taxon>
        <taxon>Bilifractor</taxon>
    </lineage>
</organism>
<keyword evidence="16" id="KW-1185">Reference proteome</keyword>
<evidence type="ECO:0000256" key="8">
    <source>
        <dbReference type="ARBA" id="ARBA00023112"/>
    </source>
</evidence>
<comment type="caution">
    <text evidence="15">The sequence shown here is derived from an EMBL/GenBank/DDBJ whole genome shotgun (WGS) entry which is preliminary data.</text>
</comment>
<feature type="transmembrane region" description="Helical" evidence="13">
    <location>
        <begin position="172"/>
        <end position="193"/>
    </location>
</feature>
<feature type="domain" description="ABC transmembrane type-1" evidence="14">
    <location>
        <begin position="99"/>
        <end position="301"/>
    </location>
</feature>
<name>A0A7X2TPP6_9FIRM</name>
<sequence length="314" mass="34569">MTAKQVGKRILQIVVVLFGISFLTFSLMYLAPGDPVRAMYASAGSVPDDAVIEQTRKELGLDRPFLAQYGSWLAGVFRGDMGTSLALKKPVAAVMSARLWPTLKLALFSLFLVVVFSFPLGMLTAVHHNKAADYIVRFLTFIGNALPGFWVALILMYFFALKLGWLPVMSTGTGFSDLVLPSVTLAVSMTAVYTRQVRAAVLEELHRGYVWGGRLRGLKKNNILWRHVLKNAMLPLVTLLGLSFGSLLGGTAVVEVIFSYPGLGSMAVQAVANRDYPLIQGYVLWIALIYMVINLLVDISYEYLNPGTKERLRG</sequence>
<evidence type="ECO:0000256" key="2">
    <source>
        <dbReference type="ARBA" id="ARBA00022448"/>
    </source>
</evidence>
<evidence type="ECO:0000256" key="4">
    <source>
        <dbReference type="ARBA" id="ARBA00022596"/>
    </source>
</evidence>
<dbReference type="InterPro" id="IPR000515">
    <property type="entry name" value="MetI-like"/>
</dbReference>
<keyword evidence="7" id="KW-0406">Ion transport</keyword>
<dbReference type="Pfam" id="PF19300">
    <property type="entry name" value="BPD_transp_1_N"/>
    <property type="match status" value="1"/>
</dbReference>
<dbReference type="PANTHER" id="PTHR43163">
    <property type="entry name" value="DIPEPTIDE TRANSPORT SYSTEM PERMEASE PROTEIN DPPB-RELATED"/>
    <property type="match status" value="1"/>
</dbReference>
<evidence type="ECO:0000256" key="1">
    <source>
        <dbReference type="ARBA" id="ARBA00004651"/>
    </source>
</evidence>
<feature type="transmembrane region" description="Helical" evidence="13">
    <location>
        <begin position="282"/>
        <end position="304"/>
    </location>
</feature>
<dbReference type="Gene3D" id="1.10.3720.10">
    <property type="entry name" value="MetI-like"/>
    <property type="match status" value="1"/>
</dbReference>
<evidence type="ECO:0000256" key="6">
    <source>
        <dbReference type="ARBA" id="ARBA00022989"/>
    </source>
</evidence>
<evidence type="ECO:0000313" key="15">
    <source>
        <dbReference type="EMBL" id="MST82016.1"/>
    </source>
</evidence>
<keyword evidence="6 13" id="KW-1133">Transmembrane helix</keyword>
<evidence type="ECO:0000256" key="7">
    <source>
        <dbReference type="ARBA" id="ARBA00023065"/>
    </source>
</evidence>
<dbReference type="InterPro" id="IPR050045">
    <property type="entry name" value="Opp2B"/>
</dbReference>
<comment type="similarity">
    <text evidence="10">Belongs to the binding-protein-dependent transport system permease family. OppBC subfamily.</text>
</comment>
<dbReference type="InterPro" id="IPR035906">
    <property type="entry name" value="MetI-like_sf"/>
</dbReference>
<evidence type="ECO:0000256" key="11">
    <source>
        <dbReference type="ARBA" id="ARBA00038669"/>
    </source>
</evidence>
<comment type="subcellular location">
    <subcellularLocation>
        <location evidence="1 13">Cell membrane</location>
        <topology evidence="1 13">Multi-pass membrane protein</topology>
    </subcellularLocation>
</comment>
<evidence type="ECO:0000256" key="12">
    <source>
        <dbReference type="ARBA" id="ARBA00044774"/>
    </source>
</evidence>
<feature type="transmembrane region" description="Helical" evidence="13">
    <location>
        <begin position="12"/>
        <end position="31"/>
    </location>
</feature>
<dbReference type="PANTHER" id="PTHR43163:SF6">
    <property type="entry name" value="DIPEPTIDE TRANSPORT SYSTEM PERMEASE PROTEIN DPPB-RELATED"/>
    <property type="match status" value="1"/>
</dbReference>
<dbReference type="NCBIfam" id="NF045470">
    <property type="entry name" value="Opp2B"/>
    <property type="match status" value="1"/>
</dbReference>
<evidence type="ECO:0000256" key="9">
    <source>
        <dbReference type="ARBA" id="ARBA00023136"/>
    </source>
</evidence>
<keyword evidence="8" id="KW-0921">Nickel transport</keyword>
<dbReference type="GO" id="GO:0015099">
    <property type="term" value="F:nickel cation transmembrane transporter activity"/>
    <property type="evidence" value="ECO:0007669"/>
    <property type="project" value="InterPro"/>
</dbReference>
<feature type="transmembrane region" description="Helical" evidence="13">
    <location>
        <begin position="105"/>
        <end position="126"/>
    </location>
</feature>
<proteinExistence type="inferred from homology"/>
<evidence type="ECO:0000259" key="14">
    <source>
        <dbReference type="PROSITE" id="PS50928"/>
    </source>
</evidence>
<dbReference type="InterPro" id="IPR045621">
    <property type="entry name" value="BPD_transp_1_N"/>
</dbReference>
<feature type="transmembrane region" description="Helical" evidence="13">
    <location>
        <begin position="236"/>
        <end position="262"/>
    </location>
</feature>
<dbReference type="PROSITE" id="PS50928">
    <property type="entry name" value="ABC_TM1"/>
    <property type="match status" value="1"/>
</dbReference>
<evidence type="ECO:0000313" key="16">
    <source>
        <dbReference type="Proteomes" id="UP000466864"/>
    </source>
</evidence>
<evidence type="ECO:0000256" key="10">
    <source>
        <dbReference type="ARBA" id="ARBA00024202"/>
    </source>
</evidence>
<feature type="transmembrane region" description="Helical" evidence="13">
    <location>
        <begin position="138"/>
        <end position="160"/>
    </location>
</feature>
<evidence type="ECO:0000256" key="3">
    <source>
        <dbReference type="ARBA" id="ARBA00022475"/>
    </source>
</evidence>
<evidence type="ECO:0000256" key="5">
    <source>
        <dbReference type="ARBA" id="ARBA00022692"/>
    </source>
</evidence>
<keyword evidence="9 13" id="KW-0472">Membrane</keyword>
<dbReference type="RefSeq" id="WP_154457932.1">
    <property type="nucleotide sequence ID" value="NZ_VUMV01000004.1"/>
</dbReference>
<keyword evidence="3" id="KW-1003">Cell membrane</keyword>
<protein>
    <recommendedName>
        <fullName evidence="12">Nickel import system permease protein NikB</fullName>
    </recommendedName>
</protein>